<reference evidence="2" key="1">
    <citation type="journal article" date="2020" name="BMC Genomics">
        <title>Correction to: Identification and distribution of gene clusters required for synthesis of sphingolipid metabolism inhibitors in diverse species of the filamentous fungus Fusarium.</title>
        <authorList>
            <person name="Kim H.S."/>
            <person name="Lohmar J.M."/>
            <person name="Busman M."/>
            <person name="Brown D.W."/>
            <person name="Naumann T.A."/>
            <person name="Divon H.H."/>
            <person name="Lysoe E."/>
            <person name="Uhlig S."/>
            <person name="Proctor R.H."/>
        </authorList>
    </citation>
    <scope>NUCLEOTIDE SEQUENCE</scope>
    <source>
        <strain evidence="2">NRRL 20472</strain>
    </source>
</reference>
<sequence>MLLKNTLIASLSGLAAAAANDTQYTNNPSFDIVALRSASKIHFSKVAAADSSLLLGLTNQDASCAQGTKADGATFYMKNGELFLYKTDSPSQQVYVDRSGMGQGRVSYVSGTNPPRNGESSGWVIDGDGNLTFDGSSLKACLGSGDVWVIWASGDSGNPPGYDECLGFTARTSNVKDPISCSYTQN</sequence>
<comment type="caution">
    <text evidence="2">The sequence shown here is derived from an EMBL/GenBank/DDBJ whole genome shotgun (WGS) entry which is preliminary data.</text>
</comment>
<evidence type="ECO:0000313" key="2">
    <source>
        <dbReference type="EMBL" id="KAF4960427.1"/>
    </source>
</evidence>
<organism evidence="2 3">
    <name type="scientific">Fusarium sarcochroum</name>
    <dbReference type="NCBI Taxonomy" id="1208366"/>
    <lineage>
        <taxon>Eukaryota</taxon>
        <taxon>Fungi</taxon>
        <taxon>Dikarya</taxon>
        <taxon>Ascomycota</taxon>
        <taxon>Pezizomycotina</taxon>
        <taxon>Sordariomycetes</taxon>
        <taxon>Hypocreomycetidae</taxon>
        <taxon>Hypocreales</taxon>
        <taxon>Nectriaceae</taxon>
        <taxon>Fusarium</taxon>
        <taxon>Fusarium lateritium species complex</taxon>
    </lineage>
</organism>
<evidence type="ECO:0008006" key="4">
    <source>
        <dbReference type="Google" id="ProtNLM"/>
    </source>
</evidence>
<dbReference type="AlphaFoldDB" id="A0A8H4TM77"/>
<keyword evidence="1" id="KW-0732">Signal</keyword>
<dbReference type="EMBL" id="JABEXW010000639">
    <property type="protein sequence ID" value="KAF4960427.1"/>
    <property type="molecule type" value="Genomic_DNA"/>
</dbReference>
<gene>
    <name evidence="2" type="ORF">FSARC_10487</name>
</gene>
<proteinExistence type="predicted"/>
<feature type="signal peptide" evidence="1">
    <location>
        <begin position="1"/>
        <end position="17"/>
    </location>
</feature>
<dbReference type="OrthoDB" id="4093325at2759"/>
<evidence type="ECO:0000313" key="3">
    <source>
        <dbReference type="Proteomes" id="UP000622797"/>
    </source>
</evidence>
<accession>A0A8H4TM77</accession>
<name>A0A8H4TM77_9HYPO</name>
<feature type="chain" id="PRO_5034021724" description="Cell wall protein PhiA" evidence="1">
    <location>
        <begin position="18"/>
        <end position="186"/>
    </location>
</feature>
<reference evidence="2" key="2">
    <citation type="submission" date="2020-05" db="EMBL/GenBank/DDBJ databases">
        <authorList>
            <person name="Kim H.-S."/>
            <person name="Proctor R.H."/>
            <person name="Brown D.W."/>
        </authorList>
    </citation>
    <scope>NUCLEOTIDE SEQUENCE</scope>
    <source>
        <strain evidence="2">NRRL 20472</strain>
    </source>
</reference>
<protein>
    <recommendedName>
        <fullName evidence="4">Cell wall protein PhiA</fullName>
    </recommendedName>
</protein>
<evidence type="ECO:0000256" key="1">
    <source>
        <dbReference type="SAM" id="SignalP"/>
    </source>
</evidence>
<dbReference type="Proteomes" id="UP000622797">
    <property type="component" value="Unassembled WGS sequence"/>
</dbReference>
<keyword evidence="3" id="KW-1185">Reference proteome</keyword>